<proteinExistence type="predicted"/>
<gene>
    <name evidence="2" type="ORF">Tco_0895901</name>
    <name evidence="3" type="ORF">Tco_1078959</name>
</gene>
<dbReference type="Proteomes" id="UP001151760">
    <property type="component" value="Unassembled WGS sequence"/>
</dbReference>
<organism evidence="3 4">
    <name type="scientific">Tanacetum coccineum</name>
    <dbReference type="NCBI Taxonomy" id="301880"/>
    <lineage>
        <taxon>Eukaryota</taxon>
        <taxon>Viridiplantae</taxon>
        <taxon>Streptophyta</taxon>
        <taxon>Embryophyta</taxon>
        <taxon>Tracheophyta</taxon>
        <taxon>Spermatophyta</taxon>
        <taxon>Magnoliopsida</taxon>
        <taxon>eudicotyledons</taxon>
        <taxon>Gunneridae</taxon>
        <taxon>Pentapetalae</taxon>
        <taxon>asterids</taxon>
        <taxon>campanulids</taxon>
        <taxon>Asterales</taxon>
        <taxon>Asteraceae</taxon>
        <taxon>Asteroideae</taxon>
        <taxon>Anthemideae</taxon>
        <taxon>Anthemidinae</taxon>
        <taxon>Tanacetum</taxon>
    </lineage>
</organism>
<reference evidence="3" key="1">
    <citation type="journal article" date="2022" name="Int. J. Mol. Sci.">
        <title>Draft Genome of Tanacetum Coccineum: Genomic Comparison of Closely Related Tanacetum-Family Plants.</title>
        <authorList>
            <person name="Yamashiro T."/>
            <person name="Shiraishi A."/>
            <person name="Nakayama K."/>
            <person name="Satake H."/>
        </authorList>
    </citation>
    <scope>NUCLEOTIDE SEQUENCE</scope>
</reference>
<comment type="caution">
    <text evidence="3">The sequence shown here is derived from an EMBL/GenBank/DDBJ whole genome shotgun (WGS) entry which is preliminary data.</text>
</comment>
<dbReference type="EMBL" id="BQNB010019892">
    <property type="protein sequence ID" value="GJT90114.1"/>
    <property type="molecule type" value="Genomic_DNA"/>
</dbReference>
<accession>A0ABQ5HQL4</accession>
<dbReference type="EMBL" id="BQNB010014254">
    <property type="protein sequence ID" value="GJT25964.1"/>
    <property type="molecule type" value="Genomic_DNA"/>
</dbReference>
<evidence type="ECO:0000256" key="1">
    <source>
        <dbReference type="SAM" id="MobiDB-lite"/>
    </source>
</evidence>
<sequence length="107" mass="12069">MEQMATLRDLVLVSVNHDKIRNSQYQCNHTPFQPIEEPDNSLSMGDEHLDTIPETESDEFIKSSVEDLVPIPSESEGIPDKMCDVPLCENTTPLNALNEHYEIVVNS</sequence>
<protein>
    <submittedName>
        <fullName evidence="3">Uncharacterized protein</fullName>
    </submittedName>
</protein>
<feature type="region of interest" description="Disordered" evidence="1">
    <location>
        <begin position="29"/>
        <end position="49"/>
    </location>
</feature>
<name>A0ABQ5HQL4_9ASTR</name>
<evidence type="ECO:0000313" key="3">
    <source>
        <dbReference type="EMBL" id="GJT90114.1"/>
    </source>
</evidence>
<reference evidence="3" key="2">
    <citation type="submission" date="2022-01" db="EMBL/GenBank/DDBJ databases">
        <authorList>
            <person name="Yamashiro T."/>
            <person name="Shiraishi A."/>
            <person name="Satake H."/>
            <person name="Nakayama K."/>
        </authorList>
    </citation>
    <scope>NUCLEOTIDE SEQUENCE</scope>
</reference>
<evidence type="ECO:0000313" key="4">
    <source>
        <dbReference type="Proteomes" id="UP001151760"/>
    </source>
</evidence>
<keyword evidence="4" id="KW-1185">Reference proteome</keyword>
<evidence type="ECO:0000313" key="2">
    <source>
        <dbReference type="EMBL" id="GJT25964.1"/>
    </source>
</evidence>